<dbReference type="PANTHER" id="PTHR21028:SF2">
    <property type="entry name" value="CYTH DOMAIN-CONTAINING PROTEIN"/>
    <property type="match status" value="1"/>
</dbReference>
<sequence>MLPGVEYIEVEQKFRLLSPVEELKAALVRRGAVPGAPARQVDTYFNAPHRDFRDDPVVSEWLRIRQEDGGASLNFKRWHPLEEPVKTHCDEYESAVSDAEAVRRVLAALDFTELTVVDKIREEWHLDGVAVAFDRVAGHGDFVEFEFKGEAAGVEEATAAITAFVGGLGIELGERVNVGYPHLTLGFRPEV</sequence>
<reference evidence="3" key="1">
    <citation type="journal article" date="2019" name="Int. J. Syst. Evol. Microbiol.">
        <title>The Global Catalogue of Microorganisms (GCM) 10K type strain sequencing project: providing services to taxonomists for standard genome sequencing and annotation.</title>
        <authorList>
            <consortium name="The Broad Institute Genomics Platform"/>
            <consortium name="The Broad Institute Genome Sequencing Center for Infectious Disease"/>
            <person name="Wu L."/>
            <person name="Ma J."/>
        </authorList>
    </citation>
    <scope>NUCLEOTIDE SEQUENCE [LARGE SCALE GENOMIC DNA]</scope>
    <source>
        <strain evidence="3">JCM 11136</strain>
    </source>
</reference>
<organism evidence="2 3">
    <name type="scientific">Nonomuraea longicatena</name>
    <dbReference type="NCBI Taxonomy" id="83682"/>
    <lineage>
        <taxon>Bacteria</taxon>
        <taxon>Bacillati</taxon>
        <taxon>Actinomycetota</taxon>
        <taxon>Actinomycetes</taxon>
        <taxon>Streptosporangiales</taxon>
        <taxon>Streptosporangiaceae</taxon>
        <taxon>Nonomuraea</taxon>
    </lineage>
</organism>
<proteinExistence type="predicted"/>
<keyword evidence="3" id="KW-1185">Reference proteome</keyword>
<protein>
    <recommendedName>
        <fullName evidence="1">CYTH domain-containing protein</fullName>
    </recommendedName>
</protein>
<feature type="domain" description="CYTH" evidence="1">
    <location>
        <begin position="7"/>
        <end position="186"/>
    </location>
</feature>
<dbReference type="InterPro" id="IPR033469">
    <property type="entry name" value="CYTH-like_dom_sf"/>
</dbReference>
<dbReference type="Pfam" id="PF01928">
    <property type="entry name" value="CYTH"/>
    <property type="match status" value="1"/>
</dbReference>
<evidence type="ECO:0000313" key="3">
    <source>
        <dbReference type="Proteomes" id="UP001501578"/>
    </source>
</evidence>
<accession>A0ABP3ZMJ4</accession>
<dbReference type="SUPFAM" id="SSF55154">
    <property type="entry name" value="CYTH-like phosphatases"/>
    <property type="match status" value="1"/>
</dbReference>
<comment type="caution">
    <text evidence="2">The sequence shown here is derived from an EMBL/GenBank/DDBJ whole genome shotgun (WGS) entry which is preliminary data.</text>
</comment>
<evidence type="ECO:0000259" key="1">
    <source>
        <dbReference type="PROSITE" id="PS51707"/>
    </source>
</evidence>
<name>A0ABP3ZMJ4_9ACTN</name>
<dbReference type="SMART" id="SM01118">
    <property type="entry name" value="CYTH"/>
    <property type="match status" value="1"/>
</dbReference>
<dbReference type="Gene3D" id="2.40.320.10">
    <property type="entry name" value="Hypothetical Protein Pfu-838710-001"/>
    <property type="match status" value="1"/>
</dbReference>
<dbReference type="PANTHER" id="PTHR21028">
    <property type="entry name" value="SI:CH211-156B7.4"/>
    <property type="match status" value="1"/>
</dbReference>
<dbReference type="InterPro" id="IPR008173">
    <property type="entry name" value="Adenylyl_cyclase_CyaB"/>
</dbReference>
<dbReference type="InterPro" id="IPR023577">
    <property type="entry name" value="CYTH_domain"/>
</dbReference>
<dbReference type="PROSITE" id="PS51707">
    <property type="entry name" value="CYTH"/>
    <property type="match status" value="1"/>
</dbReference>
<dbReference type="CDD" id="cd07890">
    <property type="entry name" value="CYTH-like_AC_IV-like"/>
    <property type="match status" value="1"/>
</dbReference>
<evidence type="ECO:0000313" key="2">
    <source>
        <dbReference type="EMBL" id="GAA0923393.1"/>
    </source>
</evidence>
<dbReference type="EMBL" id="BAAAHQ010000009">
    <property type="protein sequence ID" value="GAA0923393.1"/>
    <property type="molecule type" value="Genomic_DNA"/>
</dbReference>
<gene>
    <name evidence="2" type="ORF">GCM10009560_23300</name>
</gene>
<dbReference type="NCBIfam" id="TIGR00318">
    <property type="entry name" value="cyaB"/>
    <property type="match status" value="1"/>
</dbReference>
<dbReference type="Proteomes" id="UP001501578">
    <property type="component" value="Unassembled WGS sequence"/>
</dbReference>